<dbReference type="InterPro" id="IPR012263">
    <property type="entry name" value="M_m6A_EcoRV"/>
</dbReference>
<dbReference type="GO" id="GO:0009007">
    <property type="term" value="F:site-specific DNA-methyltransferase (adenine-specific) activity"/>
    <property type="evidence" value="ECO:0007669"/>
    <property type="project" value="UniProtKB-EC"/>
</dbReference>
<dbReference type="SUPFAM" id="SSF53335">
    <property type="entry name" value="S-adenosyl-L-methionine-dependent methyltransferases"/>
    <property type="match status" value="1"/>
</dbReference>
<name>A0A367EUT2_9ACTN</name>
<evidence type="ECO:0000313" key="5">
    <source>
        <dbReference type="Proteomes" id="UP000253507"/>
    </source>
</evidence>
<dbReference type="PIRSF" id="PIRSF000398">
    <property type="entry name" value="M_m6A_EcoRV"/>
    <property type="match status" value="1"/>
</dbReference>
<reference evidence="4 5" key="1">
    <citation type="submission" date="2018-06" db="EMBL/GenBank/DDBJ databases">
        <title>Streptomyces reniochalinae sp. nov. and Streptomyces diacarnus sp. nov. from marine sponges.</title>
        <authorList>
            <person name="Li L."/>
        </authorList>
    </citation>
    <scope>NUCLEOTIDE SEQUENCE [LARGE SCALE GENOMIC DNA]</scope>
    <source>
        <strain evidence="4 5">LHW50302</strain>
    </source>
</reference>
<evidence type="ECO:0000256" key="3">
    <source>
        <dbReference type="ARBA" id="ARBA00022691"/>
    </source>
</evidence>
<sequence>MKPPTPYFGGKARIAKWIVSLLPKHQHYVEPFCGGLSVLLAKPPAAMETVNDLDGELMRMWRVLRDRPTELVRACALTPHSRTELAVSHEPVSDEVEAARRTWSRLAQGRSGTLRQTGWRHYIDPAGSTIGMPGYMAAYVDRLAAAAERLSAVSLECLPALDIVGKYGTAKDVLLYVDPPYLGTTRPFSNYRYEMRNETDHRELAAALHNCRAAVVLSGYDSPLYDELYAGWHRYTQQTMTGNAKTAKDRTEVVWSNRALAGQYDLFAEVSA</sequence>
<keyword evidence="5" id="KW-1185">Reference proteome</keyword>
<dbReference type="GO" id="GO:0009307">
    <property type="term" value="P:DNA restriction-modification system"/>
    <property type="evidence" value="ECO:0007669"/>
    <property type="project" value="InterPro"/>
</dbReference>
<dbReference type="PANTHER" id="PTHR30481:SF4">
    <property type="entry name" value="SITE-SPECIFIC DNA-METHYLTRANSFERASE (ADENINE-SPECIFIC)"/>
    <property type="match status" value="1"/>
</dbReference>
<organism evidence="4 5">
    <name type="scientific">Streptomyces reniochalinae</name>
    <dbReference type="NCBI Taxonomy" id="2250578"/>
    <lineage>
        <taxon>Bacteria</taxon>
        <taxon>Bacillati</taxon>
        <taxon>Actinomycetota</taxon>
        <taxon>Actinomycetes</taxon>
        <taxon>Kitasatosporales</taxon>
        <taxon>Streptomycetaceae</taxon>
        <taxon>Streptomyces</taxon>
    </lineage>
</organism>
<evidence type="ECO:0000256" key="2">
    <source>
        <dbReference type="ARBA" id="ARBA00022679"/>
    </source>
</evidence>
<gene>
    <name evidence="4" type="ORF">DQ392_08785</name>
</gene>
<evidence type="ECO:0000256" key="1">
    <source>
        <dbReference type="ARBA" id="ARBA00022603"/>
    </source>
</evidence>
<dbReference type="PANTHER" id="PTHR30481">
    <property type="entry name" value="DNA ADENINE METHYLASE"/>
    <property type="match status" value="1"/>
</dbReference>
<keyword evidence="1 4" id="KW-0489">Methyltransferase</keyword>
<evidence type="ECO:0000313" key="4">
    <source>
        <dbReference type="EMBL" id="RCG21793.1"/>
    </source>
</evidence>
<dbReference type="RefSeq" id="WP_114014962.1">
    <property type="nucleotide sequence ID" value="NZ_QOIM01000026.1"/>
</dbReference>
<dbReference type="Proteomes" id="UP000253507">
    <property type="component" value="Unassembled WGS sequence"/>
</dbReference>
<dbReference type="PRINTS" id="PR00505">
    <property type="entry name" value="D12N6MTFRASE"/>
</dbReference>
<keyword evidence="2" id="KW-0808">Transferase</keyword>
<dbReference type="GO" id="GO:0006298">
    <property type="term" value="P:mismatch repair"/>
    <property type="evidence" value="ECO:0007669"/>
    <property type="project" value="TreeGrafter"/>
</dbReference>
<dbReference type="InterPro" id="IPR012327">
    <property type="entry name" value="MeTrfase_D12"/>
</dbReference>
<dbReference type="Pfam" id="PF02086">
    <property type="entry name" value="MethyltransfD12"/>
    <property type="match status" value="2"/>
</dbReference>
<dbReference type="OrthoDB" id="5190841at2"/>
<comment type="caution">
    <text evidence="4">The sequence shown here is derived from an EMBL/GenBank/DDBJ whole genome shotgun (WGS) entry which is preliminary data.</text>
</comment>
<dbReference type="EMBL" id="QOIM01000026">
    <property type="protein sequence ID" value="RCG21793.1"/>
    <property type="molecule type" value="Genomic_DNA"/>
</dbReference>
<proteinExistence type="predicted"/>
<dbReference type="Gene3D" id="3.40.50.150">
    <property type="entry name" value="Vaccinia Virus protein VP39"/>
    <property type="match status" value="2"/>
</dbReference>
<dbReference type="GO" id="GO:0043565">
    <property type="term" value="F:sequence-specific DNA binding"/>
    <property type="evidence" value="ECO:0007669"/>
    <property type="project" value="TreeGrafter"/>
</dbReference>
<dbReference type="GO" id="GO:1904047">
    <property type="term" value="F:S-adenosyl-L-methionine binding"/>
    <property type="evidence" value="ECO:0007669"/>
    <property type="project" value="TreeGrafter"/>
</dbReference>
<protein>
    <submittedName>
        <fullName evidence="4">DNA adenine methylase</fullName>
    </submittedName>
</protein>
<dbReference type="InterPro" id="IPR029063">
    <property type="entry name" value="SAM-dependent_MTases_sf"/>
</dbReference>
<dbReference type="AlphaFoldDB" id="A0A367EUT2"/>
<dbReference type="GO" id="GO:0032259">
    <property type="term" value="P:methylation"/>
    <property type="evidence" value="ECO:0007669"/>
    <property type="project" value="UniProtKB-KW"/>
</dbReference>
<accession>A0A367EUT2</accession>
<keyword evidence="3" id="KW-0949">S-adenosyl-L-methionine</keyword>